<evidence type="ECO:0000313" key="2">
    <source>
        <dbReference type="MGI" id="MGI:1917851"/>
    </source>
</evidence>
<sequence length="78" mass="9074">MEGSGKLAMVEDAVEYHLFLIPDKARGTEEHREILQKYIERIMTQFAPILVPYIWQNQPFNLKYKPAKGLKTMMVSSC</sequence>
<dbReference type="VEuPathDB" id="HostDB:ENSMUSG00000021810"/>
<reference evidence="1 3" key="2">
    <citation type="journal article" date="2011" name="PLoS Biol.">
        <title>Modernizing reference genome assemblies.</title>
        <authorList>
            <person name="Church D.M."/>
            <person name="Schneider V.A."/>
            <person name="Graves T."/>
            <person name="Auger K."/>
            <person name="Cunningham F."/>
            <person name="Bouk N."/>
            <person name="Chen H.C."/>
            <person name="Agarwala R."/>
            <person name="McLaren W.M."/>
            <person name="Ritchie G.R."/>
            <person name="Albracht D."/>
            <person name="Kremitzki M."/>
            <person name="Rock S."/>
            <person name="Kotkiewicz H."/>
            <person name="Kremitzki C."/>
            <person name="Wollam A."/>
            <person name="Trani L."/>
            <person name="Fulton L."/>
            <person name="Fulton R."/>
            <person name="Matthews L."/>
            <person name="Whitehead S."/>
            <person name="Chow W."/>
            <person name="Torrance J."/>
            <person name="Dunn M."/>
            <person name="Harden G."/>
            <person name="Threadgold G."/>
            <person name="Wood J."/>
            <person name="Collins J."/>
            <person name="Heath P."/>
            <person name="Griffiths G."/>
            <person name="Pelan S."/>
            <person name="Grafham D."/>
            <person name="Eichler E.E."/>
            <person name="Weinstock G."/>
            <person name="Mardis E.R."/>
            <person name="Wilson R.K."/>
            <person name="Howe K."/>
            <person name="Flicek P."/>
            <person name="Hubbard T."/>
        </authorList>
    </citation>
    <scope>NUCLEOTIDE SEQUENCE [LARGE SCALE GENOMIC DNA]</scope>
    <source>
        <strain evidence="1 3">C57BL/6J</strain>
    </source>
</reference>
<evidence type="ECO:0000313" key="3">
    <source>
        <dbReference type="Proteomes" id="UP000000589"/>
    </source>
</evidence>
<keyword evidence="4" id="KW-1267">Proteomics identification</keyword>
<reference evidence="1" key="4">
    <citation type="submission" date="2025-09" db="UniProtKB">
        <authorList>
            <consortium name="Ensembl"/>
        </authorList>
    </citation>
    <scope>IDENTIFICATION</scope>
    <source>
        <strain evidence="1">C57BL/6J</strain>
    </source>
</reference>
<dbReference type="AGR" id="MGI:1917851"/>
<dbReference type="Proteomes" id="UP000000589">
    <property type="component" value="Chromosome 14"/>
</dbReference>
<dbReference type="Ensembl" id="ENSMUST00000223955.2">
    <property type="protein sequence ID" value="ENSMUSP00000153021.2"/>
    <property type="gene ID" value="ENSMUSG00000021810.4"/>
</dbReference>
<proteinExistence type="evidence at protein level"/>
<reference evidence="1" key="3">
    <citation type="submission" date="2025-08" db="UniProtKB">
        <authorList>
            <consortium name="Ensembl"/>
        </authorList>
    </citation>
    <scope>IDENTIFICATION</scope>
    <source>
        <strain evidence="1">C57BL/6J</strain>
    </source>
</reference>
<protein>
    <submittedName>
        <fullName evidence="1">Ecdysoneless cell cycle regulator</fullName>
    </submittedName>
</protein>
<dbReference type="PANTHER" id="PTHR13060">
    <property type="entry name" value="SGT1 PROTEIN HSGT1 SUPPRESSOR OF GCR2"/>
    <property type="match status" value="1"/>
</dbReference>
<dbReference type="AlphaFoldDB" id="A0A286YCJ6"/>
<evidence type="ECO:0000313" key="1">
    <source>
        <dbReference type="Ensembl" id="ENSMUSP00000153021.2"/>
    </source>
</evidence>
<dbReference type="PANTHER" id="PTHR13060:SF0">
    <property type="entry name" value="PROTEIN ECDYSONELESS HOMOLOG"/>
    <property type="match status" value="1"/>
</dbReference>
<dbReference type="SMR" id="A0A286YCJ6"/>
<gene>
    <name evidence="1 2" type="primary">Ecd</name>
</gene>
<accession>A0A286YCJ6</accession>
<dbReference type="GeneTree" id="ENSGT00390000015361"/>
<name>A0A286YCJ6_MOUSE</name>
<dbReference type="InterPro" id="IPR010770">
    <property type="entry name" value="Ecd"/>
</dbReference>
<dbReference type="Pfam" id="PF07093">
    <property type="entry name" value="SGT1"/>
    <property type="match status" value="1"/>
</dbReference>
<reference evidence="1 3" key="1">
    <citation type="journal article" date="2009" name="PLoS Biol.">
        <title>Lineage-specific biology revealed by a finished genome assembly of the mouse.</title>
        <authorList>
            <consortium name="Mouse Genome Sequencing Consortium"/>
            <person name="Church D.M."/>
            <person name="Goodstadt L."/>
            <person name="Hillier L.W."/>
            <person name="Zody M.C."/>
            <person name="Goldstein S."/>
            <person name="She X."/>
            <person name="Bult C.J."/>
            <person name="Agarwala R."/>
            <person name="Cherry J.L."/>
            <person name="DiCuccio M."/>
            <person name="Hlavina W."/>
            <person name="Kapustin Y."/>
            <person name="Meric P."/>
            <person name="Maglott D."/>
            <person name="Birtle Z."/>
            <person name="Marques A.C."/>
            <person name="Graves T."/>
            <person name="Zhou S."/>
            <person name="Teague B."/>
            <person name="Potamousis K."/>
            <person name="Churas C."/>
            <person name="Place M."/>
            <person name="Herschleb J."/>
            <person name="Runnheim R."/>
            <person name="Forrest D."/>
            <person name="Amos-Landgraf J."/>
            <person name="Schwartz D.C."/>
            <person name="Cheng Z."/>
            <person name="Lindblad-Toh K."/>
            <person name="Eichler E.E."/>
            <person name="Ponting C.P."/>
        </authorList>
    </citation>
    <scope>NUCLEOTIDE SEQUENCE [LARGE SCALE GENOMIC DNA]</scope>
    <source>
        <strain evidence="1 3">C57BL/6J</strain>
    </source>
</reference>
<dbReference type="ExpressionAtlas" id="A0A286YCJ6">
    <property type="expression patterns" value="baseline and differential"/>
</dbReference>
<evidence type="ECO:0007829" key="4">
    <source>
        <dbReference type="ProteomicsDB" id="A0A286YCJ6"/>
    </source>
</evidence>
<dbReference type="ProteomicsDB" id="361825"/>
<organism evidence="1 3">
    <name type="scientific">Mus musculus</name>
    <name type="common">Mouse</name>
    <dbReference type="NCBI Taxonomy" id="10090"/>
    <lineage>
        <taxon>Eukaryota</taxon>
        <taxon>Metazoa</taxon>
        <taxon>Chordata</taxon>
        <taxon>Craniata</taxon>
        <taxon>Vertebrata</taxon>
        <taxon>Euteleostomi</taxon>
        <taxon>Mammalia</taxon>
        <taxon>Eutheria</taxon>
        <taxon>Euarchontoglires</taxon>
        <taxon>Glires</taxon>
        <taxon>Rodentia</taxon>
        <taxon>Myomorpha</taxon>
        <taxon>Muroidea</taxon>
        <taxon>Muridae</taxon>
        <taxon>Murinae</taxon>
        <taxon>Mus</taxon>
        <taxon>Mus</taxon>
    </lineage>
</organism>
<dbReference type="MGI" id="MGI:1917851">
    <property type="gene designation" value="Ecd"/>
</dbReference>
<dbReference type="Bgee" id="ENSMUSG00000021810">
    <property type="expression patterns" value="Expressed in internal carotid artery and 254 other cell types or tissues"/>
</dbReference>
<dbReference type="Antibodypedia" id="29316">
    <property type="antibodies" value="183 antibodies from 26 providers"/>
</dbReference>
<keyword evidence="3" id="KW-1185">Reference proteome</keyword>